<evidence type="ECO:0000313" key="5">
    <source>
        <dbReference type="Proteomes" id="UP000623419"/>
    </source>
</evidence>
<dbReference type="PROSITE" id="PS51257">
    <property type="entry name" value="PROKAR_LIPOPROTEIN"/>
    <property type="match status" value="1"/>
</dbReference>
<dbReference type="Pfam" id="PF14302">
    <property type="entry name" value="DUF4377"/>
    <property type="match status" value="1"/>
</dbReference>
<accession>A0ABQ1HMM2</accession>
<sequence length="236" mass="25679">MRPFRLPALAVAICLTLTACMAPTSREVRPVDDEPLLDKDWRLLSAPDGRNLPTQGAGSAVLRFSGARFSMTGPCNNHGGSWSRNGDQVTLGGEGGIASTKRGCPGELMKRESELLAAFAQPLRAQFTGTQLHLVSADGTRWTFDSQDAPTGAGRERIVLVSGERKPCSGAGAMQCLQVRTEPGAPWQHYYGDIEGFSWQEGVDYVLRIREHTVANPPADGSSRRWVLEEVLDRSR</sequence>
<evidence type="ECO:0000256" key="1">
    <source>
        <dbReference type="SAM" id="SignalP"/>
    </source>
</evidence>
<feature type="signal peptide" evidence="1">
    <location>
        <begin position="1"/>
        <end position="21"/>
    </location>
</feature>
<evidence type="ECO:0008006" key="6">
    <source>
        <dbReference type="Google" id="ProtNLM"/>
    </source>
</evidence>
<name>A0ABQ1HMM2_9GAMM</name>
<comment type="caution">
    <text evidence="4">The sequence shown here is derived from an EMBL/GenBank/DDBJ whole genome shotgun (WGS) entry which is preliminary data.</text>
</comment>
<proteinExistence type="predicted"/>
<dbReference type="InterPro" id="IPR053147">
    <property type="entry name" value="Hsp_HslJ-like"/>
</dbReference>
<dbReference type="PANTHER" id="PTHR35535:SF2">
    <property type="entry name" value="DUF306 DOMAIN-CONTAINING PROTEIN"/>
    <property type="match status" value="1"/>
</dbReference>
<dbReference type="Gene3D" id="2.40.128.270">
    <property type="match status" value="1"/>
</dbReference>
<dbReference type="InterPro" id="IPR038670">
    <property type="entry name" value="HslJ-like_sf"/>
</dbReference>
<dbReference type="Proteomes" id="UP000623419">
    <property type="component" value="Unassembled WGS sequence"/>
</dbReference>
<reference evidence="5" key="1">
    <citation type="journal article" date="2019" name="Int. J. Syst. Evol. Microbiol.">
        <title>The Global Catalogue of Microorganisms (GCM) 10K type strain sequencing project: providing services to taxonomists for standard genome sequencing and annotation.</title>
        <authorList>
            <consortium name="The Broad Institute Genomics Platform"/>
            <consortium name="The Broad Institute Genome Sequencing Center for Infectious Disease"/>
            <person name="Wu L."/>
            <person name="Ma J."/>
        </authorList>
    </citation>
    <scope>NUCLEOTIDE SEQUENCE [LARGE SCALE GENOMIC DNA]</scope>
    <source>
        <strain evidence="5">CGMCC 1.15905</strain>
    </source>
</reference>
<dbReference type="PANTHER" id="PTHR35535">
    <property type="entry name" value="HEAT SHOCK PROTEIN HSLJ"/>
    <property type="match status" value="1"/>
</dbReference>
<feature type="domain" description="DUF4377" evidence="3">
    <location>
        <begin position="161"/>
        <end position="233"/>
    </location>
</feature>
<evidence type="ECO:0000313" key="4">
    <source>
        <dbReference type="EMBL" id="GGA81987.1"/>
    </source>
</evidence>
<protein>
    <recommendedName>
        <fullName evidence="6">DUF4377 domain-containing protein</fullName>
    </recommendedName>
</protein>
<dbReference type="Pfam" id="PF03724">
    <property type="entry name" value="META"/>
    <property type="match status" value="1"/>
</dbReference>
<evidence type="ECO:0000259" key="2">
    <source>
        <dbReference type="Pfam" id="PF03724"/>
    </source>
</evidence>
<dbReference type="RefSeq" id="WP_188663799.1">
    <property type="nucleotide sequence ID" value="NZ_BMKC01000002.1"/>
</dbReference>
<dbReference type="EMBL" id="BMKC01000002">
    <property type="protein sequence ID" value="GGA81987.1"/>
    <property type="molecule type" value="Genomic_DNA"/>
</dbReference>
<dbReference type="InterPro" id="IPR025485">
    <property type="entry name" value="DUF4377"/>
</dbReference>
<gene>
    <name evidence="4" type="ORF">GCM10011521_20440</name>
</gene>
<feature type="domain" description="DUF306" evidence="2">
    <location>
        <begin position="35"/>
        <end position="144"/>
    </location>
</feature>
<keyword evidence="1" id="KW-0732">Signal</keyword>
<feature type="chain" id="PRO_5046337796" description="DUF4377 domain-containing protein" evidence="1">
    <location>
        <begin position="22"/>
        <end position="236"/>
    </location>
</feature>
<evidence type="ECO:0000259" key="3">
    <source>
        <dbReference type="Pfam" id="PF14302"/>
    </source>
</evidence>
<dbReference type="InterPro" id="IPR005184">
    <property type="entry name" value="DUF306_Meta_HslJ"/>
</dbReference>
<organism evidence="4 5">
    <name type="scientific">Arenimonas soli</name>
    <dbReference type="NCBI Taxonomy" id="2269504"/>
    <lineage>
        <taxon>Bacteria</taxon>
        <taxon>Pseudomonadati</taxon>
        <taxon>Pseudomonadota</taxon>
        <taxon>Gammaproteobacteria</taxon>
        <taxon>Lysobacterales</taxon>
        <taxon>Lysobacteraceae</taxon>
        <taxon>Arenimonas</taxon>
    </lineage>
</organism>
<keyword evidence="5" id="KW-1185">Reference proteome</keyword>